<keyword evidence="2" id="KW-1185">Reference proteome</keyword>
<accession>A0A922L5E8</accession>
<proteinExistence type="predicted"/>
<name>A0A922L5E8_DERFA</name>
<sequence length="489" mass="56660">MQCRVIVQRYIESALNGAALSGVLLFHGLYKDKRVHIGKLKPYHPKKSNHYISTQLIEADILIHLESPCDILDQITTTNDSNIIGLMADYDWYDCQRSYARITSPLIFYCPAPSQPRNHNIGKRNVLSFAYSVVKVASSMVFNFLQPQTSIQVTPVEQLKKVLENQQLATMLKTKFSETGRLLNAMLDPDNKDFTIQLERLFPNITLGPNAPKRYWHLEGCQFEKLFGANYSNLHLRINGLRIDKDYSLLQADPFYIGIAENQTKIEQVCLAEYIGPKFLAYQKRTGCAKKVLFDPIKDQQAKFVFHSKSCSQMITSMKDQWRKIWCRDKSKIKPEEIVQIKTDNDHAYYYCFMQNRTVNGESMPCENQIYQTKIGNNITINRRTIYVKKYQSEQLLDFDPNVTEKLNDRIFHEDKGKIFEDLEFLVEKEHKLLSQIVISHISHVRYYAIGAAIAISNYRGSFDMAEYDCQRSNKGIQNNFPVTYDIIS</sequence>
<reference evidence="1" key="1">
    <citation type="submission" date="2013-05" db="EMBL/GenBank/DDBJ databases">
        <authorList>
            <person name="Yim A.K.Y."/>
            <person name="Chan T.F."/>
            <person name="Ji K.M."/>
            <person name="Liu X.Y."/>
            <person name="Zhou J.W."/>
            <person name="Li R.Q."/>
            <person name="Yang K.Y."/>
            <person name="Li J."/>
            <person name="Li M."/>
            <person name="Law P.T.W."/>
            <person name="Wu Y.L."/>
            <person name="Cai Z.L."/>
            <person name="Qin H."/>
            <person name="Bao Y."/>
            <person name="Leung R.K.K."/>
            <person name="Ng P.K.S."/>
            <person name="Zou J."/>
            <person name="Zhong X.J."/>
            <person name="Ran P.X."/>
            <person name="Zhong N.S."/>
            <person name="Liu Z.G."/>
            <person name="Tsui S.K.W."/>
        </authorList>
    </citation>
    <scope>NUCLEOTIDE SEQUENCE</scope>
    <source>
        <strain evidence="1">Derf</strain>
        <tissue evidence="1">Whole organism</tissue>
    </source>
</reference>
<comment type="caution">
    <text evidence="1">The sequence shown here is derived from an EMBL/GenBank/DDBJ whole genome shotgun (WGS) entry which is preliminary data.</text>
</comment>
<gene>
    <name evidence="1" type="ORF">DERF_009178</name>
</gene>
<reference evidence="1" key="2">
    <citation type="journal article" date="2022" name="Res Sq">
        <title>Comparative Genomics Reveals Insights into the Divergent Evolution of Astigmatic Mites and Household Pest Adaptations.</title>
        <authorList>
            <person name="Xiong Q."/>
            <person name="Wan A.T.-Y."/>
            <person name="Liu X.-Y."/>
            <person name="Fung C.S.-H."/>
            <person name="Xiao X."/>
            <person name="Malainual N."/>
            <person name="Hou J."/>
            <person name="Wang L."/>
            <person name="Wang M."/>
            <person name="Yang K."/>
            <person name="Cui Y."/>
            <person name="Leung E."/>
            <person name="Nong W."/>
            <person name="Shin S.-K."/>
            <person name="Au S."/>
            <person name="Jeong K.Y."/>
            <person name="Chew F.T."/>
            <person name="Hui J."/>
            <person name="Leung T.F."/>
            <person name="Tungtrongchitr A."/>
            <person name="Zhong N."/>
            <person name="Liu Z."/>
            <person name="Tsui S."/>
        </authorList>
    </citation>
    <scope>NUCLEOTIDE SEQUENCE</scope>
    <source>
        <strain evidence="1">Derf</strain>
        <tissue evidence="1">Whole organism</tissue>
    </source>
</reference>
<dbReference type="Proteomes" id="UP000790347">
    <property type="component" value="Unassembled WGS sequence"/>
</dbReference>
<evidence type="ECO:0000313" key="2">
    <source>
        <dbReference type="Proteomes" id="UP000790347"/>
    </source>
</evidence>
<protein>
    <submittedName>
        <fullName evidence="1">Uncharacterized protein</fullName>
    </submittedName>
</protein>
<evidence type="ECO:0000313" key="1">
    <source>
        <dbReference type="EMBL" id="KAH9510668.1"/>
    </source>
</evidence>
<organism evidence="1 2">
    <name type="scientific">Dermatophagoides farinae</name>
    <name type="common">American house dust mite</name>
    <dbReference type="NCBI Taxonomy" id="6954"/>
    <lineage>
        <taxon>Eukaryota</taxon>
        <taxon>Metazoa</taxon>
        <taxon>Ecdysozoa</taxon>
        <taxon>Arthropoda</taxon>
        <taxon>Chelicerata</taxon>
        <taxon>Arachnida</taxon>
        <taxon>Acari</taxon>
        <taxon>Acariformes</taxon>
        <taxon>Sarcoptiformes</taxon>
        <taxon>Astigmata</taxon>
        <taxon>Psoroptidia</taxon>
        <taxon>Analgoidea</taxon>
        <taxon>Pyroglyphidae</taxon>
        <taxon>Dermatophagoidinae</taxon>
        <taxon>Dermatophagoides</taxon>
    </lineage>
</organism>
<dbReference type="EMBL" id="ASGP02000004">
    <property type="protein sequence ID" value="KAH9510668.1"/>
    <property type="molecule type" value="Genomic_DNA"/>
</dbReference>
<dbReference type="AlphaFoldDB" id="A0A922L5E8"/>